<organism evidence="1 2">
    <name type="scientific">Mycolicibacterium gadium</name>
    <name type="common">Mycobacterium gadium</name>
    <dbReference type="NCBI Taxonomy" id="1794"/>
    <lineage>
        <taxon>Bacteria</taxon>
        <taxon>Bacillati</taxon>
        <taxon>Actinomycetota</taxon>
        <taxon>Actinomycetes</taxon>
        <taxon>Mycobacteriales</taxon>
        <taxon>Mycobacteriaceae</taxon>
        <taxon>Mycolicibacterium</taxon>
    </lineage>
</organism>
<keyword evidence="2" id="KW-1185">Reference proteome</keyword>
<name>A0ABT6GN33_MYCGU</name>
<evidence type="ECO:0000313" key="2">
    <source>
        <dbReference type="Proteomes" id="UP001154266"/>
    </source>
</evidence>
<dbReference type="SUPFAM" id="SSF54593">
    <property type="entry name" value="Glyoxalase/Bleomycin resistance protein/Dihydroxybiphenyl dioxygenase"/>
    <property type="match status" value="1"/>
</dbReference>
<accession>A0ABT6GN33</accession>
<comment type="caution">
    <text evidence="1">The sequence shown here is derived from an EMBL/GenBank/DDBJ whole genome shotgun (WGS) entry which is preliminary data.</text>
</comment>
<sequence>MTSESSAPSLHHVVFAVAPERHDTVAQMFTDLGFLVQPAELTELGVRVNLDWNRGIEIISPLPGATAQVAESVNRFLAERGDGIYTVVLQVTGASAAEAVAERYDATTRFRQKLDGNGTFLEEIDLSVLGLPLTLLDTNIP</sequence>
<protein>
    <recommendedName>
        <fullName evidence="3">Glyoxalase</fullName>
    </recommendedName>
</protein>
<proteinExistence type="predicted"/>
<evidence type="ECO:0000313" key="1">
    <source>
        <dbReference type="EMBL" id="MDG5482858.1"/>
    </source>
</evidence>
<reference evidence="1" key="1">
    <citation type="journal article" date="2023" name="Environ. Microbiol.">
        <title>The 2-methylpropene degradation pathway in Mycobacteriaceae family strains.</title>
        <authorList>
            <person name="Helbich S."/>
            <person name="Barrantes I."/>
            <person name="Dos Anjos Borges L.G."/>
            <person name="Pieper D.H."/>
            <person name="Vainshtein Y."/>
            <person name="Sohn K."/>
            <person name="Engesser K.H."/>
        </authorList>
    </citation>
    <scope>NUCLEOTIDE SEQUENCE</scope>
    <source>
        <strain evidence="1">IBE100</strain>
    </source>
</reference>
<evidence type="ECO:0008006" key="3">
    <source>
        <dbReference type="Google" id="ProtNLM"/>
    </source>
</evidence>
<dbReference type="RefSeq" id="WP_278220681.1">
    <property type="nucleotide sequence ID" value="NZ_JAKZMO010000006.1"/>
</dbReference>
<dbReference type="EMBL" id="JAKZMO010000006">
    <property type="protein sequence ID" value="MDG5482858.1"/>
    <property type="molecule type" value="Genomic_DNA"/>
</dbReference>
<gene>
    <name evidence="1" type="ORF">MNO81_08620</name>
</gene>
<dbReference type="InterPro" id="IPR029068">
    <property type="entry name" value="Glyas_Bleomycin-R_OHBP_Dase"/>
</dbReference>
<dbReference type="Proteomes" id="UP001154266">
    <property type="component" value="Unassembled WGS sequence"/>
</dbReference>